<gene>
    <name evidence="7" type="ORF">OSB1V03_LOCUS16789</name>
</gene>
<organism evidence="7">
    <name type="scientific">Medioppia subpectinata</name>
    <dbReference type="NCBI Taxonomy" id="1979941"/>
    <lineage>
        <taxon>Eukaryota</taxon>
        <taxon>Metazoa</taxon>
        <taxon>Ecdysozoa</taxon>
        <taxon>Arthropoda</taxon>
        <taxon>Chelicerata</taxon>
        <taxon>Arachnida</taxon>
        <taxon>Acari</taxon>
        <taxon>Acariformes</taxon>
        <taxon>Sarcoptiformes</taxon>
        <taxon>Oribatida</taxon>
        <taxon>Brachypylina</taxon>
        <taxon>Oppioidea</taxon>
        <taxon>Oppiidae</taxon>
        <taxon>Medioppia</taxon>
    </lineage>
</organism>
<dbReference type="GO" id="GO:0005886">
    <property type="term" value="C:plasma membrane"/>
    <property type="evidence" value="ECO:0007669"/>
    <property type="project" value="TreeGrafter"/>
</dbReference>
<keyword evidence="2" id="KW-0719">Serine esterase</keyword>
<dbReference type="OrthoDB" id="19653at2759"/>
<evidence type="ECO:0000256" key="2">
    <source>
        <dbReference type="ARBA" id="ARBA00022487"/>
    </source>
</evidence>
<keyword evidence="3 5" id="KW-0378">Hydrolase</keyword>
<reference evidence="7" key="1">
    <citation type="submission" date="2020-11" db="EMBL/GenBank/DDBJ databases">
        <authorList>
            <person name="Tran Van P."/>
        </authorList>
    </citation>
    <scope>NUCLEOTIDE SEQUENCE</scope>
</reference>
<dbReference type="EMBL" id="CAJPIZ010019165">
    <property type="protein sequence ID" value="CAG2116834.1"/>
    <property type="molecule type" value="Genomic_DNA"/>
</dbReference>
<dbReference type="InterPro" id="IPR002018">
    <property type="entry name" value="CarbesteraseB"/>
</dbReference>
<dbReference type="GO" id="GO:0003990">
    <property type="term" value="F:acetylcholinesterase activity"/>
    <property type="evidence" value="ECO:0007669"/>
    <property type="project" value="TreeGrafter"/>
</dbReference>
<dbReference type="SUPFAM" id="SSF53474">
    <property type="entry name" value="alpha/beta-Hydrolases"/>
    <property type="match status" value="1"/>
</dbReference>
<evidence type="ECO:0000256" key="1">
    <source>
        <dbReference type="ARBA" id="ARBA00005964"/>
    </source>
</evidence>
<dbReference type="Gene3D" id="3.40.50.1820">
    <property type="entry name" value="alpha/beta hydrolase"/>
    <property type="match status" value="2"/>
</dbReference>
<dbReference type="GO" id="GO:0006581">
    <property type="term" value="P:acetylcholine catabolic process"/>
    <property type="evidence" value="ECO:0007669"/>
    <property type="project" value="TreeGrafter"/>
</dbReference>
<feature type="domain" description="Carboxylesterase type B" evidence="6">
    <location>
        <begin position="66"/>
        <end position="267"/>
    </location>
</feature>
<dbReference type="PANTHER" id="PTHR43918:SF4">
    <property type="entry name" value="CARBOXYLIC ESTER HYDROLASE"/>
    <property type="match status" value="1"/>
</dbReference>
<keyword evidence="4" id="KW-0325">Glycoprotein</keyword>
<dbReference type="InterPro" id="IPR050654">
    <property type="entry name" value="AChE-related_enzymes"/>
</dbReference>
<evidence type="ECO:0000313" key="7">
    <source>
        <dbReference type="EMBL" id="CAD7636924.1"/>
    </source>
</evidence>
<dbReference type="PROSITE" id="PS00122">
    <property type="entry name" value="CARBOXYLESTERASE_B_1"/>
    <property type="match status" value="1"/>
</dbReference>
<dbReference type="AlphaFoldDB" id="A0A7R9Q8X1"/>
<dbReference type="Pfam" id="PF00135">
    <property type="entry name" value="COesterase"/>
    <property type="match status" value="2"/>
</dbReference>
<evidence type="ECO:0000256" key="5">
    <source>
        <dbReference type="RuleBase" id="RU361235"/>
    </source>
</evidence>
<name>A0A7R9Q8X1_9ACAR</name>
<dbReference type="PANTHER" id="PTHR43918">
    <property type="entry name" value="ACETYLCHOLINESTERASE"/>
    <property type="match status" value="1"/>
</dbReference>
<proteinExistence type="inferred from homology"/>
<dbReference type="InterPro" id="IPR029058">
    <property type="entry name" value="AB_hydrolase_fold"/>
</dbReference>
<dbReference type="GO" id="GO:0019695">
    <property type="term" value="P:choline metabolic process"/>
    <property type="evidence" value="ECO:0007669"/>
    <property type="project" value="TreeGrafter"/>
</dbReference>
<dbReference type="InterPro" id="IPR019826">
    <property type="entry name" value="Carboxylesterase_B_AS"/>
</dbReference>
<sequence length="282" mass="31428">MLICIIQTLTVNSIDVKTTSGVVRGMTLQVLNKTVDQFLNIPFAEPPVGSLRFAPPVPLKQPLKRFLYGDREDAPGNVGLYDQLLALKWVRENIHSFGGDRDQITIFGESAGSISVSAHILSPLSKGLFKRAIMESGAHMYNKDRDVVNTTEALVEAKQIAKQLKCNETEHWLQCLRAVKAEDILKQSQSLRFAGYPVVGTTFLPIPTHMALKNKQLYTDIDLLTGITANEGSSLVALVLKVYDIKSVDEFQAYVKQSDDKYHGLDVQKVTDFYLQSVDTKR</sequence>
<keyword evidence="8" id="KW-1185">Reference proteome</keyword>
<protein>
    <recommendedName>
        <fullName evidence="5">Carboxylic ester hydrolase</fullName>
        <ecNumber evidence="5">3.1.1.-</ecNumber>
    </recommendedName>
</protein>
<evidence type="ECO:0000256" key="4">
    <source>
        <dbReference type="ARBA" id="ARBA00023180"/>
    </source>
</evidence>
<dbReference type="GO" id="GO:0005615">
    <property type="term" value="C:extracellular space"/>
    <property type="evidence" value="ECO:0007669"/>
    <property type="project" value="TreeGrafter"/>
</dbReference>
<feature type="domain" description="Carboxylesterase type B" evidence="6">
    <location>
        <begin position="15"/>
        <end position="60"/>
    </location>
</feature>
<evidence type="ECO:0000313" key="8">
    <source>
        <dbReference type="Proteomes" id="UP000759131"/>
    </source>
</evidence>
<comment type="similarity">
    <text evidence="1 5">Belongs to the type-B carboxylesterase/lipase family.</text>
</comment>
<evidence type="ECO:0000256" key="3">
    <source>
        <dbReference type="ARBA" id="ARBA00022801"/>
    </source>
</evidence>
<dbReference type="EMBL" id="OC873740">
    <property type="protein sequence ID" value="CAD7636924.1"/>
    <property type="molecule type" value="Genomic_DNA"/>
</dbReference>
<dbReference type="EC" id="3.1.1.-" evidence="5"/>
<dbReference type="Proteomes" id="UP000759131">
    <property type="component" value="Unassembled WGS sequence"/>
</dbReference>
<accession>A0A7R9Q8X1</accession>
<evidence type="ECO:0000259" key="6">
    <source>
        <dbReference type="Pfam" id="PF00135"/>
    </source>
</evidence>